<dbReference type="HOGENOM" id="CLU_2619837_0_0_5"/>
<reference evidence="2 3" key="1">
    <citation type="submission" date="2013-02" db="EMBL/GenBank/DDBJ databases">
        <authorList>
            <person name="Fiebig A."/>
            <person name="Goeker M."/>
            <person name="Klenk H.-P.P."/>
        </authorList>
    </citation>
    <scope>NUCLEOTIDE SEQUENCE [LARGE SCALE GENOMIC DNA]</scope>
    <source>
        <strain evidence="2 3">DSM 19309</strain>
    </source>
</reference>
<evidence type="ECO:0000313" key="2">
    <source>
        <dbReference type="EMBL" id="EYD75639.1"/>
    </source>
</evidence>
<name>A0A017HPF6_9RHOB</name>
<sequence>MLIRHLCAGWLTALMVCVIAAFAGCSVWGIVALAILGGNLGILASGMAEALRSSVTDHEFGRAFRPASAFPVSLPPAE</sequence>
<dbReference type="RefSeq" id="WP_037279233.1">
    <property type="nucleotide sequence ID" value="NZ_KK088560.1"/>
</dbReference>
<keyword evidence="1" id="KW-0472">Membrane</keyword>
<comment type="caution">
    <text evidence="2">The sequence shown here is derived from an EMBL/GenBank/DDBJ whole genome shotgun (WGS) entry which is preliminary data.</text>
</comment>
<accession>A0A017HPF6</accession>
<protein>
    <submittedName>
        <fullName evidence="2">Uncharacterized protein</fullName>
    </submittedName>
</protein>
<keyword evidence="3" id="KW-1185">Reference proteome</keyword>
<keyword evidence="1" id="KW-0812">Transmembrane</keyword>
<dbReference type="AlphaFoldDB" id="A0A017HPF6"/>
<evidence type="ECO:0000256" key="1">
    <source>
        <dbReference type="SAM" id="Phobius"/>
    </source>
</evidence>
<gene>
    <name evidence="2" type="ORF">Rumeso_02726</name>
</gene>
<dbReference type="EMBL" id="AOSK01000068">
    <property type="protein sequence ID" value="EYD75639.1"/>
    <property type="molecule type" value="Genomic_DNA"/>
</dbReference>
<evidence type="ECO:0000313" key="3">
    <source>
        <dbReference type="Proteomes" id="UP000019666"/>
    </source>
</evidence>
<feature type="transmembrane region" description="Helical" evidence="1">
    <location>
        <begin position="12"/>
        <end position="36"/>
    </location>
</feature>
<keyword evidence="1" id="KW-1133">Transmembrane helix</keyword>
<organism evidence="2 3">
    <name type="scientific">Rubellimicrobium mesophilum DSM 19309</name>
    <dbReference type="NCBI Taxonomy" id="442562"/>
    <lineage>
        <taxon>Bacteria</taxon>
        <taxon>Pseudomonadati</taxon>
        <taxon>Pseudomonadota</taxon>
        <taxon>Alphaproteobacteria</taxon>
        <taxon>Rhodobacterales</taxon>
        <taxon>Roseobacteraceae</taxon>
        <taxon>Rubellimicrobium</taxon>
    </lineage>
</organism>
<proteinExistence type="predicted"/>
<dbReference type="Proteomes" id="UP000019666">
    <property type="component" value="Unassembled WGS sequence"/>
</dbReference>
<dbReference type="PROSITE" id="PS51257">
    <property type="entry name" value="PROKAR_LIPOPROTEIN"/>
    <property type="match status" value="1"/>
</dbReference>